<reference evidence="1" key="1">
    <citation type="journal article" date="2014" name="Int. J. Syst. Evol. Microbiol.">
        <title>Complete genome sequence of Corynebacterium casei LMG S-19264T (=DSM 44701T), isolated from a smear-ripened cheese.</title>
        <authorList>
            <consortium name="US DOE Joint Genome Institute (JGI-PGF)"/>
            <person name="Walter F."/>
            <person name="Albersmeier A."/>
            <person name="Kalinowski J."/>
            <person name="Ruckert C."/>
        </authorList>
    </citation>
    <scope>NUCLEOTIDE SEQUENCE</scope>
    <source>
        <strain evidence="1">JCM 4815</strain>
    </source>
</reference>
<sequence length="88" mass="9328">MTNLERLGVAGSATPLRPESLDVLDVRAVPDVQDGGLAELRGDCARMVPHWAAPERITDRPVSPALIHGVTVPPGSARLLDAMSEYGD</sequence>
<protein>
    <submittedName>
        <fullName evidence="1">Uncharacterized protein</fullName>
    </submittedName>
</protein>
<reference evidence="1" key="2">
    <citation type="submission" date="2020-09" db="EMBL/GenBank/DDBJ databases">
        <authorList>
            <person name="Sun Q."/>
            <person name="Ohkuma M."/>
        </authorList>
    </citation>
    <scope>NUCLEOTIDE SEQUENCE</scope>
    <source>
        <strain evidence="1">JCM 4815</strain>
    </source>
</reference>
<proteinExistence type="predicted"/>
<organism evidence="1 2">
    <name type="scientific">Streptomyces poonensis</name>
    <dbReference type="NCBI Taxonomy" id="68255"/>
    <lineage>
        <taxon>Bacteria</taxon>
        <taxon>Bacillati</taxon>
        <taxon>Actinomycetota</taxon>
        <taxon>Actinomycetes</taxon>
        <taxon>Kitasatosporales</taxon>
        <taxon>Streptomycetaceae</taxon>
        <taxon>Streptomyces</taxon>
    </lineage>
</organism>
<comment type="caution">
    <text evidence="1">The sequence shown here is derived from an EMBL/GenBank/DDBJ whole genome shotgun (WGS) entry which is preliminary data.</text>
</comment>
<gene>
    <name evidence="1" type="ORF">GCM10010365_31230</name>
</gene>
<dbReference type="AlphaFoldDB" id="A0A918UHR2"/>
<evidence type="ECO:0000313" key="2">
    <source>
        <dbReference type="Proteomes" id="UP000622166"/>
    </source>
</evidence>
<dbReference type="EMBL" id="BMVW01000005">
    <property type="protein sequence ID" value="GGZ09837.1"/>
    <property type="molecule type" value="Genomic_DNA"/>
</dbReference>
<accession>A0A918UHR2</accession>
<evidence type="ECO:0000313" key="1">
    <source>
        <dbReference type="EMBL" id="GGZ09837.1"/>
    </source>
</evidence>
<keyword evidence="2" id="KW-1185">Reference proteome</keyword>
<name>A0A918UHR2_9ACTN</name>
<dbReference type="RefSeq" id="WP_229858952.1">
    <property type="nucleotide sequence ID" value="NZ_BMVW01000005.1"/>
</dbReference>
<dbReference type="Proteomes" id="UP000622166">
    <property type="component" value="Unassembled WGS sequence"/>
</dbReference>